<protein>
    <submittedName>
        <fullName evidence="1">Uncharacterized protein</fullName>
    </submittedName>
</protein>
<dbReference type="AlphaFoldDB" id="A0A9D7XIQ8"/>
<dbReference type="EMBL" id="JADKFW010000014">
    <property type="protein sequence ID" value="MBK9718933.1"/>
    <property type="molecule type" value="Genomic_DNA"/>
</dbReference>
<evidence type="ECO:0000313" key="2">
    <source>
        <dbReference type="Proteomes" id="UP000808349"/>
    </source>
</evidence>
<proteinExistence type="predicted"/>
<evidence type="ECO:0000313" key="1">
    <source>
        <dbReference type="EMBL" id="MBK9718933.1"/>
    </source>
</evidence>
<reference evidence="1 2" key="1">
    <citation type="submission" date="2020-10" db="EMBL/GenBank/DDBJ databases">
        <title>Connecting structure to function with the recovery of over 1000 high-quality activated sludge metagenome-assembled genomes encoding full-length rRNA genes using long-read sequencing.</title>
        <authorList>
            <person name="Singleton C.M."/>
            <person name="Petriglieri F."/>
            <person name="Kristensen J.M."/>
            <person name="Kirkegaard R.H."/>
            <person name="Michaelsen T.Y."/>
            <person name="Andersen M.H."/>
            <person name="Karst S.M."/>
            <person name="Dueholm M.S."/>
            <person name="Nielsen P.H."/>
            <person name="Albertsen M."/>
        </authorList>
    </citation>
    <scope>NUCLEOTIDE SEQUENCE [LARGE SCALE GENOMIC DNA]</scope>
    <source>
        <strain evidence="1">Ribe_18-Q3-R11-54_BAT3C.373</strain>
    </source>
</reference>
<accession>A0A9D7XIQ8</accession>
<sequence>MIGKQLPGSIDKKECEPYDYVVPETGKILELNYRWVYVPDNRQDENTVISNAVRADVNLFSTNGSLVEA</sequence>
<comment type="caution">
    <text evidence="1">The sequence shown here is derived from an EMBL/GenBank/DDBJ whole genome shotgun (WGS) entry which is preliminary data.</text>
</comment>
<gene>
    <name evidence="1" type="ORF">IPO85_15755</name>
</gene>
<organism evidence="1 2">
    <name type="scientific">Candidatus Defluviibacterium haderslevense</name>
    <dbReference type="NCBI Taxonomy" id="2981993"/>
    <lineage>
        <taxon>Bacteria</taxon>
        <taxon>Pseudomonadati</taxon>
        <taxon>Bacteroidota</taxon>
        <taxon>Saprospiria</taxon>
        <taxon>Saprospirales</taxon>
        <taxon>Saprospiraceae</taxon>
        <taxon>Candidatus Defluviibacterium</taxon>
    </lineage>
</organism>
<dbReference type="Proteomes" id="UP000808349">
    <property type="component" value="Unassembled WGS sequence"/>
</dbReference>
<name>A0A9D7XIQ8_9BACT</name>